<dbReference type="EMBL" id="JAFNEN010000025">
    <property type="protein sequence ID" value="KAG8199672.1"/>
    <property type="molecule type" value="Genomic_DNA"/>
</dbReference>
<feature type="compositionally biased region" description="Basic and acidic residues" evidence="1">
    <location>
        <begin position="38"/>
        <end position="48"/>
    </location>
</feature>
<evidence type="ECO:0000313" key="3">
    <source>
        <dbReference type="Proteomes" id="UP000827092"/>
    </source>
</evidence>
<sequence>MVGKVLEQMNQMATSRFRSLPHNIHTLNSPQTTSTQRHKSEIKVEKTKSSKSADSPLLLGTEKDVTDENVEKNFPPRHRFPSACLIRGLE</sequence>
<dbReference type="Proteomes" id="UP000827092">
    <property type="component" value="Unassembled WGS sequence"/>
</dbReference>
<evidence type="ECO:0000256" key="1">
    <source>
        <dbReference type="SAM" id="MobiDB-lite"/>
    </source>
</evidence>
<name>A0AAV6VSL1_9ARAC</name>
<gene>
    <name evidence="2" type="ORF">JTE90_022122</name>
</gene>
<accession>A0AAV6VSL1</accession>
<protein>
    <submittedName>
        <fullName evidence="2">Uncharacterized protein</fullName>
    </submittedName>
</protein>
<proteinExistence type="predicted"/>
<evidence type="ECO:0000313" key="2">
    <source>
        <dbReference type="EMBL" id="KAG8199672.1"/>
    </source>
</evidence>
<feature type="compositionally biased region" description="Basic and acidic residues" evidence="1">
    <location>
        <begin position="61"/>
        <end position="71"/>
    </location>
</feature>
<feature type="compositionally biased region" description="Polar residues" evidence="1">
    <location>
        <begin position="25"/>
        <end position="35"/>
    </location>
</feature>
<organism evidence="2 3">
    <name type="scientific">Oedothorax gibbosus</name>
    <dbReference type="NCBI Taxonomy" id="931172"/>
    <lineage>
        <taxon>Eukaryota</taxon>
        <taxon>Metazoa</taxon>
        <taxon>Ecdysozoa</taxon>
        <taxon>Arthropoda</taxon>
        <taxon>Chelicerata</taxon>
        <taxon>Arachnida</taxon>
        <taxon>Araneae</taxon>
        <taxon>Araneomorphae</taxon>
        <taxon>Entelegynae</taxon>
        <taxon>Araneoidea</taxon>
        <taxon>Linyphiidae</taxon>
        <taxon>Erigoninae</taxon>
        <taxon>Oedothorax</taxon>
    </lineage>
</organism>
<dbReference type="AlphaFoldDB" id="A0AAV6VSL1"/>
<keyword evidence="3" id="KW-1185">Reference proteome</keyword>
<comment type="caution">
    <text evidence="2">The sequence shown here is derived from an EMBL/GenBank/DDBJ whole genome shotgun (WGS) entry which is preliminary data.</text>
</comment>
<feature type="region of interest" description="Disordered" evidence="1">
    <location>
        <begin position="18"/>
        <end position="75"/>
    </location>
</feature>
<reference evidence="2 3" key="1">
    <citation type="journal article" date="2022" name="Nat. Ecol. Evol.">
        <title>A masculinizing supergene underlies an exaggerated male reproductive morph in a spider.</title>
        <authorList>
            <person name="Hendrickx F."/>
            <person name="De Corte Z."/>
            <person name="Sonet G."/>
            <person name="Van Belleghem S.M."/>
            <person name="Kostlbacher S."/>
            <person name="Vangestel C."/>
        </authorList>
    </citation>
    <scope>NUCLEOTIDE SEQUENCE [LARGE SCALE GENOMIC DNA]</scope>
    <source>
        <strain evidence="2">W744_W776</strain>
    </source>
</reference>